<keyword evidence="1" id="KW-0732">Signal</keyword>
<evidence type="ECO:0000313" key="3">
    <source>
        <dbReference type="Proteomes" id="UP000725649"/>
    </source>
</evidence>
<dbReference type="AlphaFoldDB" id="A0A928DPJ8"/>
<proteinExistence type="predicted"/>
<feature type="chain" id="PRO_5036896845" description="DUF1002 domain-containing protein" evidence="1">
    <location>
        <begin position="22"/>
        <end position="208"/>
    </location>
</feature>
<reference evidence="2" key="1">
    <citation type="submission" date="2019-04" db="EMBL/GenBank/DDBJ databases">
        <title>Evolution of Biomass-Degrading Anaerobic Consortia Revealed by Metagenomics.</title>
        <authorList>
            <person name="Peng X."/>
        </authorList>
    </citation>
    <scope>NUCLEOTIDE SEQUENCE</scope>
    <source>
        <strain evidence="2">SIG66</strain>
    </source>
</reference>
<organism evidence="2 3">
    <name type="scientific">Candidatus Avelusimicrobium gallicola</name>
    <dbReference type="NCBI Taxonomy" id="2562704"/>
    <lineage>
        <taxon>Bacteria</taxon>
        <taxon>Pseudomonadati</taxon>
        <taxon>Elusimicrobiota</taxon>
        <taxon>Elusimicrobia</taxon>
        <taxon>Elusimicrobiales</taxon>
        <taxon>Elusimicrobiaceae</taxon>
        <taxon>Candidatus Avelusimicrobium</taxon>
    </lineage>
</organism>
<evidence type="ECO:0000256" key="1">
    <source>
        <dbReference type="SAM" id="SignalP"/>
    </source>
</evidence>
<dbReference type="EMBL" id="SUVG01000004">
    <property type="protein sequence ID" value="MBE6421203.1"/>
    <property type="molecule type" value="Genomic_DNA"/>
</dbReference>
<gene>
    <name evidence="2" type="ORF">E7027_03605</name>
</gene>
<accession>A0A928DPJ8</accession>
<dbReference type="Proteomes" id="UP000725649">
    <property type="component" value="Unassembled WGS sequence"/>
</dbReference>
<feature type="signal peptide" evidence="1">
    <location>
        <begin position="1"/>
        <end position="21"/>
    </location>
</feature>
<sequence>MNLKKLVITVVAALTATMAFAQSPISEEQIIQTETQQAVGVFFQEFSQRITDKKTTASDKDIIQAMENHVADPLKRLGSFLVKIQNEEEVSDEELEATLVPIENALEAGLNTLTETIIQSLDFNKINEAGPEQLQRTVALLIGMGQLDLDTKLNYIQLTPNNISQEIVKLSAFMTSLGYLTETGKLTEEEVSLISTVLMGGLTGEEGF</sequence>
<comment type="caution">
    <text evidence="2">The sequence shown here is derived from an EMBL/GenBank/DDBJ whole genome shotgun (WGS) entry which is preliminary data.</text>
</comment>
<protein>
    <recommendedName>
        <fullName evidence="4">DUF1002 domain-containing protein</fullName>
    </recommendedName>
</protein>
<evidence type="ECO:0000313" key="2">
    <source>
        <dbReference type="EMBL" id="MBE6421203.1"/>
    </source>
</evidence>
<evidence type="ECO:0008006" key="4">
    <source>
        <dbReference type="Google" id="ProtNLM"/>
    </source>
</evidence>
<name>A0A928DPJ8_9BACT</name>